<organism evidence="9 10">
    <name type="scientific">Haemophilus haemolyticus</name>
    <dbReference type="NCBI Taxonomy" id="726"/>
    <lineage>
        <taxon>Bacteria</taxon>
        <taxon>Pseudomonadati</taxon>
        <taxon>Pseudomonadota</taxon>
        <taxon>Gammaproteobacteria</taxon>
        <taxon>Pasteurellales</taxon>
        <taxon>Pasteurellaceae</taxon>
        <taxon>Haemophilus</taxon>
    </lineage>
</organism>
<dbReference type="InterPro" id="IPR011050">
    <property type="entry name" value="Pectin_lyase_fold/virulence"/>
</dbReference>
<keyword evidence="2" id="KW-0800">Toxin</keyword>
<evidence type="ECO:0000256" key="7">
    <source>
        <dbReference type="SAM" id="MobiDB-lite"/>
    </source>
</evidence>
<name>A0A502JGW3_HAEHA</name>
<dbReference type="Gene3D" id="2.170.16.10">
    <property type="entry name" value="Hedgehog/Intein (Hint) domain"/>
    <property type="match status" value="1"/>
</dbReference>
<dbReference type="CDD" id="cd00081">
    <property type="entry name" value="Hint"/>
    <property type="match status" value="1"/>
</dbReference>
<dbReference type="SUPFAM" id="SSF63840">
    <property type="entry name" value="Ribonuclease domain of colicin E3"/>
    <property type="match status" value="1"/>
</dbReference>
<dbReference type="InterPro" id="IPR025157">
    <property type="entry name" value="Hemagglutinin_rpt"/>
</dbReference>
<evidence type="ECO:0000313" key="9">
    <source>
        <dbReference type="EMBL" id="TPG96730.1"/>
    </source>
</evidence>
<reference evidence="9 10" key="1">
    <citation type="submission" date="2019-01" db="EMBL/GenBank/DDBJ databases">
        <title>Comparative genomic analysis identifies haemin-independent Haemophilus haemolyticus: a formal re-classification of Haemophilus intermedius.</title>
        <authorList>
            <person name="Harris T.M."/>
            <person name="Price E.P."/>
            <person name="Sarovich D.S."/>
            <person name="Norskov-Lauritsen N."/>
            <person name="Beissbarth J."/>
            <person name="Chang A.B."/>
            <person name="Smith-Vaughan H.C."/>
        </authorList>
    </citation>
    <scope>NUCLEOTIDE SEQUENCE [LARGE SCALE GENOMIC DNA]</scope>
    <source>
        <strain evidence="9 10">PN24</strain>
    </source>
</reference>
<dbReference type="EMBL" id="SDPK01000044">
    <property type="protein sequence ID" value="TPG96730.1"/>
    <property type="molecule type" value="Genomic_DNA"/>
</dbReference>
<evidence type="ECO:0000256" key="1">
    <source>
        <dbReference type="ARBA" id="ARBA00004219"/>
    </source>
</evidence>
<dbReference type="Gene3D" id="2.160.20.10">
    <property type="entry name" value="Single-stranded right-handed beta-helix, Pectin lyase-like"/>
    <property type="match status" value="1"/>
</dbReference>
<dbReference type="NCBIfam" id="TIGR01731">
    <property type="entry name" value="fil_hemag_20aa"/>
    <property type="match status" value="6"/>
</dbReference>
<dbReference type="Pfam" id="PF04829">
    <property type="entry name" value="PT-VENN"/>
    <property type="match status" value="1"/>
</dbReference>
<dbReference type="RefSeq" id="WP_140520324.1">
    <property type="nucleotide sequence ID" value="NZ_JACBKC010000044.1"/>
</dbReference>
<feature type="compositionally biased region" description="Polar residues" evidence="7">
    <location>
        <begin position="1555"/>
        <end position="1570"/>
    </location>
</feature>
<dbReference type="Proteomes" id="UP000317926">
    <property type="component" value="Unassembled WGS sequence"/>
</dbReference>
<dbReference type="GO" id="GO:0003723">
    <property type="term" value="F:RNA binding"/>
    <property type="evidence" value="ECO:0007669"/>
    <property type="project" value="InterPro"/>
</dbReference>
<evidence type="ECO:0000256" key="5">
    <source>
        <dbReference type="ARBA" id="ARBA00024043"/>
    </source>
</evidence>
<dbReference type="GO" id="GO:0043022">
    <property type="term" value="F:ribosome binding"/>
    <property type="evidence" value="ECO:0007669"/>
    <property type="project" value="InterPro"/>
</dbReference>
<feature type="domain" description="Hint" evidence="8">
    <location>
        <begin position="2047"/>
        <end position="2166"/>
    </location>
</feature>
<dbReference type="InterPro" id="IPR010069">
    <property type="entry name" value="CdiA_FHA1_rpt"/>
</dbReference>
<accession>A0A502JGW3</accession>
<proteinExistence type="inferred from homology"/>
<evidence type="ECO:0000259" key="8">
    <source>
        <dbReference type="SMART" id="SM00306"/>
    </source>
</evidence>
<dbReference type="GO" id="GO:0016788">
    <property type="term" value="F:hydrolase activity, acting on ester bonds"/>
    <property type="evidence" value="ECO:0007669"/>
    <property type="project" value="InterPro"/>
</dbReference>
<dbReference type="Pfam" id="PF07591">
    <property type="entry name" value="PT-HINT"/>
    <property type="match status" value="1"/>
</dbReference>
<dbReference type="InterPro" id="IPR006914">
    <property type="entry name" value="VENN_dom"/>
</dbReference>
<gene>
    <name evidence="9" type="ORF">EUX55_07505</name>
</gene>
<dbReference type="Gene3D" id="3.10.380.10">
    <property type="entry name" value="Colicin E3-like ribonuclease domain"/>
    <property type="match status" value="1"/>
</dbReference>
<evidence type="ECO:0000313" key="10">
    <source>
        <dbReference type="Proteomes" id="UP000317926"/>
    </source>
</evidence>
<keyword evidence="4" id="KW-0843">Virulence</keyword>
<sequence length="2381" mass="256937">MSQLGGMYAEKIHLVDNGQGLGVRNAGHIGASAGEVKIDSQGKIVNEGFIGGSENAQLNAKKNLENHGTVYAKAQLQLNAQNIDNKQGVIAGKQVQLNANNVDNRKQSDKGSLIVATEKVTIKAKHVDNQGTKAGSKTEQGIRGAQVAITTENLSNQQGGIYSDEHTQLDVAQTIDNKQGEIEAGKSIELKAKTLANEGDIKTKGDLTVRLQDSLTLNNAFQVGGNLDFKTEGDFKNNSQLRVGNKVDVKAANVDNTKDAEISGNETRINTNTLTNRGLIDGALTVAKAVTINNLGTSRIYGDHVALQGDSLNNLEEGDKSAVIAARERLDVGVDKVLNRNESTLLSMGKIYVGKALDENNQATGKSVYVHNYNGVIEALNLYDSAKSKAITFNTGTVENKHFFLETENVDTSSTPVFEYRIGNDSTIYGKDSGVYKVKQDDKSSRGGLNKKVKNLYHIFSPDGKIESDNWHEYDYTRTVNETMVLKPKYQEGKILSGGGIDFNDARVDNQDSKVIAGGVIQIADGQLDQKELKGRTIVTDAGRVTAFYKGRACAKKIKFIGCVDHYDTTKSDTSIYYKQNESVKDLGVFAYKENVSPEFANNGVANKGDVGDVVLNRLTQSLDKSSLYNVNPNAPKGYVIETDPRFANKQKWLSSDYMFNALRYDPNNMLKRLGDGFYELRLVNEQINQLTGRHYLDGYQNALEQYKGLMNNGIRYAKQFNLVPGVGLTKEQIAELTTDLVWMVNQEIILPSGKKLNVLTPKIYLATNRTQVTPTGSVISGDSIVGSVKDMTNEGTVLAANLVNLYGQDLENKGLVFANNVNLNAKQKLVNLGGKIVATDSVSLYGGKSVELGATTTETQSQLGRTETGNKLVDRQSEVTVTGKDGKISIQSDGDITVKAAKVKSTGKVDVNAKGKLSVGTEKQSSKEHYDFSDNHHYHLDKESEVGSVIEGKDGVRLVGQKETILRQAEVTSANGKVMVASKGNVRIEEGRDIEHLDTRNKQKSKGVFTSVTEEYKHKHNYDLSKGSEIDGKSVVIYSQDGNVTVQGSSVVGDDSLTVQAKNIDIREAENRVYSDDYYSKKKSGMLGGGIGVTFGSQKQTTESDQTKLYAQGSQVGSLNGNTTMIAENTYTQTASKVSAIKDGDVNILAKKVDIKAADDKYETNTKQKFEQKGLTIAITSPVISAMQAAQGVVQSTRQVGEGKHGRVNAMAAANAGFDVYRAADSVMKASDSIQKAMSNSDVDSVVGAQITYGQQKSESRTHTEGKTAAKSQVNAGGKVNIVATGAGKNSDINIKGSDISGKQGTTLIADNQVNIKATEQNHQERSTNKSSGFNAGVAIKVSNGAVAGATLGGNYGKGYGNGDETTYVASHVGDSQSKTVINAGGDANLIGSQVKGKRIEVNAQNLNIESLQDTATYKGKQMNVTGSVTVGYGASVGGSFNKSKINADHASVNEQAGIYAGDEGYDINVNKHTDLKGALITSTQKAEADGKNHFSTDSITHSDIENHSNYSGSSFGVSGSVSANFETPFGENGAAQSTKQATDKDGNLLYTDKNGNTTVNSKGVNGQENTKKLAEGKESLQFSYGMGYGKDSDSQSSTTKSGINTQNIIIKDEAEQLKRTGKTVQEEIAAIKTDITTESAQSQSGKLENRFNKDDVQKELDFQREVTEKFGQNVAEAGSLLANKFGEEAKAKRHEAAIALEEAEKAKAENNNETNRALVKQARDNFETASRKAKEWETGGSQRLVIDSALNVISTALAGRPIAEVVASGLSPAVNNQIKKATTDAKGNVNTALNLTAHALWGAVEAYAGNRNVAAGAAGAAGGEAAAHFLASTLYDKSPEKLSEEEKRTVSSLSQVAAGIAGGSLSDSSDGAIIAAKTAKDSVENNSMADDVHPSDERKQNIEMYAKVLFNGDEDKAKEYQEGLELAEAQGQIDSVKETADAVVNLDDTVVSLWEAISNPGKTYNNIVVSLKDWDEAYALALQENPKFAGEMQGYRQGKMKGVSTGGVVLSGTGLAIAKSIAKLKNGTIDVAHSGINVAKIKPKTCSFRGDMEVKTEQGYKPIASIKVGDKVYAKNELTGQMTYQRVQAHYNNPYDFTVYVEVIDEQGKHQTIVSNKIHPFFTQVNQGELVPSSEGHHYNGEIQNAQWVDAQNLKAGYKLLSENNHWQTVKGVSIKAEKLSAYNLTVETDHTYFIKGANSDLDGVWVHNNCWNSLPADAVRTGKTTPDGRPLYTFKDNTGKQVTAYKGKDERYYDPKVYPPEKPDARTALAKDGIKIPSIKEYNQKVNGPGLTPEDKISYKKQVLNAVANDRGWIKDNNLTKQNGRVVYIDPKDKNVFWSQDTQHGTFEKHDIKGKHLGEFDIEGNMTKPAGNHKLNIK</sequence>
<feature type="region of interest" description="Disordered" evidence="7">
    <location>
        <begin position="1532"/>
        <end position="1570"/>
    </location>
</feature>
<dbReference type="Pfam" id="PF13332">
    <property type="entry name" value="Fil_haemagg_2"/>
    <property type="match status" value="2"/>
</dbReference>
<keyword evidence="6" id="KW-0175">Coiled coil</keyword>
<comment type="similarity">
    <text evidence="5">In the N-terminal section; belongs to the CdiA toxin family.</text>
</comment>
<feature type="coiled-coil region" evidence="6">
    <location>
        <begin position="1688"/>
        <end position="1727"/>
    </location>
</feature>
<dbReference type="SUPFAM" id="SSF51126">
    <property type="entry name" value="Pectin lyase-like"/>
    <property type="match status" value="1"/>
</dbReference>
<evidence type="ECO:0000256" key="6">
    <source>
        <dbReference type="SAM" id="Coils"/>
    </source>
</evidence>
<evidence type="ECO:0000256" key="3">
    <source>
        <dbReference type="ARBA" id="ARBA00022913"/>
    </source>
</evidence>
<dbReference type="InterPro" id="IPR036725">
    <property type="entry name" value="ColE3_ribonuclease_sf"/>
</dbReference>
<comment type="caution">
    <text evidence="9">The sequence shown here is derived from an EMBL/GenBank/DDBJ whole genome shotgun (WGS) entry which is preliminary data.</text>
</comment>
<dbReference type="SMART" id="SM00306">
    <property type="entry name" value="HintN"/>
    <property type="match status" value="1"/>
</dbReference>
<comment type="subcellular location">
    <subcellularLocation>
        <location evidence="1">Target cell</location>
        <location evidence="1">Target cell cytoplasm</location>
    </subcellularLocation>
</comment>
<dbReference type="GO" id="GO:0090729">
    <property type="term" value="F:toxin activity"/>
    <property type="evidence" value="ECO:0007669"/>
    <property type="project" value="UniProtKB-KW"/>
</dbReference>
<dbReference type="InterPro" id="IPR012334">
    <property type="entry name" value="Pectin_lyas_fold"/>
</dbReference>
<evidence type="ECO:0000256" key="4">
    <source>
        <dbReference type="ARBA" id="ARBA00023026"/>
    </source>
</evidence>
<protein>
    <submittedName>
        <fullName evidence="9">Filamentous hemagglutinin</fullName>
    </submittedName>
</protein>
<dbReference type="InterPro" id="IPR003587">
    <property type="entry name" value="Hint_dom_N"/>
</dbReference>
<keyword evidence="3" id="KW-1266">Target cell cytoplasm</keyword>
<dbReference type="InterPro" id="IPR036844">
    <property type="entry name" value="Hint_dom_sf"/>
</dbReference>
<dbReference type="SUPFAM" id="SSF51294">
    <property type="entry name" value="Hedgehog/intein (Hint) domain"/>
    <property type="match status" value="1"/>
</dbReference>
<evidence type="ECO:0000256" key="2">
    <source>
        <dbReference type="ARBA" id="ARBA00022656"/>
    </source>
</evidence>